<comment type="caution">
    <text evidence="1">The sequence shown here is derived from an EMBL/GenBank/DDBJ whole genome shotgun (WGS) entry which is preliminary data.</text>
</comment>
<sequence length="191" mass="21638">VKNLNLCLAAAGSEAIHGYRLLSFRHHQWLSTTAILTCMRALGVKYVNIGEVTPSFTEPKGPDQKRQVANAYKAFSPVKKNIIGVLNVYDSHWISFHIHVTSRACRLFDSQQSEMAYTNLKSSTLQEIVELLLPMGTELTYYPYVSCLEQDNGNCGLWCLTSWSLLLKVSHGLRRYMSWRRISVSTISTYA</sequence>
<dbReference type="EMBL" id="NBNE01006659">
    <property type="protein sequence ID" value="OWZ01695.1"/>
    <property type="molecule type" value="Genomic_DNA"/>
</dbReference>
<keyword evidence="2" id="KW-1185">Reference proteome</keyword>
<evidence type="ECO:0008006" key="3">
    <source>
        <dbReference type="Google" id="ProtNLM"/>
    </source>
</evidence>
<dbReference type="AlphaFoldDB" id="A0A225V8I8"/>
<evidence type="ECO:0000313" key="2">
    <source>
        <dbReference type="Proteomes" id="UP000198211"/>
    </source>
</evidence>
<protein>
    <recommendedName>
        <fullName evidence="3">Ubiquitin-like protease family profile domain-containing protein</fullName>
    </recommendedName>
</protein>
<dbReference type="Proteomes" id="UP000198211">
    <property type="component" value="Unassembled WGS sequence"/>
</dbReference>
<dbReference type="OrthoDB" id="122589at2759"/>
<dbReference type="InterPro" id="IPR038765">
    <property type="entry name" value="Papain-like_cys_pep_sf"/>
</dbReference>
<feature type="non-terminal residue" evidence="1">
    <location>
        <position position="1"/>
    </location>
</feature>
<gene>
    <name evidence="1" type="ORF">PHMEG_00026868</name>
</gene>
<name>A0A225V8I8_9STRA</name>
<organism evidence="1 2">
    <name type="scientific">Phytophthora megakarya</name>
    <dbReference type="NCBI Taxonomy" id="4795"/>
    <lineage>
        <taxon>Eukaryota</taxon>
        <taxon>Sar</taxon>
        <taxon>Stramenopiles</taxon>
        <taxon>Oomycota</taxon>
        <taxon>Peronosporomycetes</taxon>
        <taxon>Peronosporales</taxon>
        <taxon>Peronosporaceae</taxon>
        <taxon>Phytophthora</taxon>
    </lineage>
</organism>
<reference evidence="2" key="1">
    <citation type="submission" date="2017-03" db="EMBL/GenBank/DDBJ databases">
        <title>Phytopthora megakarya and P. palmivora, two closely related causual agents of cacao black pod achieved similar genome size and gene model numbers by different mechanisms.</title>
        <authorList>
            <person name="Ali S."/>
            <person name="Shao J."/>
            <person name="Larry D.J."/>
            <person name="Kronmiller B."/>
            <person name="Shen D."/>
            <person name="Strem M.D."/>
            <person name="Melnick R.L."/>
            <person name="Guiltinan M.J."/>
            <person name="Tyler B.M."/>
            <person name="Meinhardt L.W."/>
            <person name="Bailey B.A."/>
        </authorList>
    </citation>
    <scope>NUCLEOTIDE SEQUENCE [LARGE SCALE GENOMIC DNA]</scope>
    <source>
        <strain evidence="2">zdho120</strain>
    </source>
</reference>
<proteinExistence type="predicted"/>
<dbReference type="SUPFAM" id="SSF54001">
    <property type="entry name" value="Cysteine proteinases"/>
    <property type="match status" value="1"/>
</dbReference>
<accession>A0A225V8I8</accession>
<evidence type="ECO:0000313" key="1">
    <source>
        <dbReference type="EMBL" id="OWZ01695.1"/>
    </source>
</evidence>